<dbReference type="InterPro" id="IPR033713">
    <property type="entry name" value="NudJ"/>
</dbReference>
<dbReference type="PANTHER" id="PTHR43736">
    <property type="entry name" value="ADP-RIBOSE PYROPHOSPHATASE"/>
    <property type="match status" value="1"/>
</dbReference>
<comment type="cofactor">
    <cofactor evidence="1 6">
        <name>Mg(2+)</name>
        <dbReference type="ChEBI" id="CHEBI:18420"/>
    </cofactor>
</comment>
<reference evidence="8 9" key="1">
    <citation type="submission" date="2016-10" db="EMBL/GenBank/DDBJ databases">
        <authorList>
            <person name="de Groot N.N."/>
        </authorList>
    </citation>
    <scope>NUCLEOTIDE SEQUENCE [LARGE SCALE GENOMIC DNA]</scope>
    <source>
        <strain evidence="8">1</strain>
    </source>
</reference>
<dbReference type="Proteomes" id="UP000198729">
    <property type="component" value="Unassembled WGS sequence"/>
</dbReference>
<comment type="subunit">
    <text evidence="3 6">Monomer.</text>
</comment>
<dbReference type="RefSeq" id="WP_090284825.1">
    <property type="nucleotide sequence ID" value="NZ_FMWO01000038.1"/>
</dbReference>
<evidence type="ECO:0000313" key="9">
    <source>
        <dbReference type="Proteomes" id="UP000198729"/>
    </source>
</evidence>
<evidence type="ECO:0000256" key="2">
    <source>
        <dbReference type="ARBA" id="ARBA00007608"/>
    </source>
</evidence>
<dbReference type="EC" id="3.6.1.-" evidence="6"/>
<dbReference type="PANTHER" id="PTHR43736:SF1">
    <property type="entry name" value="DIHYDRONEOPTERIN TRIPHOSPHATE DIPHOSPHATASE"/>
    <property type="match status" value="1"/>
</dbReference>
<feature type="domain" description="Nudix hydrolase" evidence="7">
    <location>
        <begin position="2"/>
        <end position="132"/>
    </location>
</feature>
<dbReference type="InterPro" id="IPR015797">
    <property type="entry name" value="NUDIX_hydrolase-like_dom_sf"/>
</dbReference>
<dbReference type="Pfam" id="PF00293">
    <property type="entry name" value="NUDIX"/>
    <property type="match status" value="1"/>
</dbReference>
<gene>
    <name evidence="6 8" type="primary">nudJ</name>
    <name evidence="8" type="ORF">NSMM_310027</name>
</gene>
<dbReference type="EMBL" id="FMWO01000038">
    <property type="protein sequence ID" value="SCZ84945.1"/>
    <property type="molecule type" value="Genomic_DNA"/>
</dbReference>
<evidence type="ECO:0000256" key="3">
    <source>
        <dbReference type="ARBA" id="ARBA00011245"/>
    </source>
</evidence>
<dbReference type="SUPFAM" id="SSF55811">
    <property type="entry name" value="Nudix"/>
    <property type="match status" value="1"/>
</dbReference>
<evidence type="ECO:0000259" key="7">
    <source>
        <dbReference type="PROSITE" id="PS51462"/>
    </source>
</evidence>
<dbReference type="AlphaFoldDB" id="A0A1G5SCM3"/>
<organism evidence="8 9">
    <name type="scientific">Nitrosomonas mobilis</name>
    <dbReference type="NCBI Taxonomy" id="51642"/>
    <lineage>
        <taxon>Bacteria</taxon>
        <taxon>Pseudomonadati</taxon>
        <taxon>Pseudomonadota</taxon>
        <taxon>Betaproteobacteria</taxon>
        <taxon>Nitrosomonadales</taxon>
        <taxon>Nitrosomonadaceae</taxon>
        <taxon>Nitrosomonas</taxon>
    </lineage>
</organism>
<evidence type="ECO:0000256" key="5">
    <source>
        <dbReference type="ARBA" id="ARBA00022801"/>
    </source>
</evidence>
<dbReference type="GO" id="GO:0017111">
    <property type="term" value="F:ribonucleoside triphosphate phosphatase activity"/>
    <property type="evidence" value="ECO:0007669"/>
    <property type="project" value="InterPro"/>
</dbReference>
<keyword evidence="9" id="KW-1185">Reference proteome</keyword>
<evidence type="ECO:0000256" key="4">
    <source>
        <dbReference type="ARBA" id="ARBA00015552"/>
    </source>
</evidence>
<dbReference type="InterPro" id="IPR000086">
    <property type="entry name" value="NUDIX_hydrolase_dom"/>
</dbReference>
<proteinExistence type="inferred from homology"/>
<evidence type="ECO:0000256" key="6">
    <source>
        <dbReference type="RuleBase" id="RU364043"/>
    </source>
</evidence>
<dbReference type="Gene3D" id="3.90.79.10">
    <property type="entry name" value="Nucleoside Triphosphate Pyrophosphohydrolase"/>
    <property type="match status" value="1"/>
</dbReference>
<dbReference type="STRING" id="51642.NSMM_310027"/>
<sequence>MIWKPNVTVAAIIEQSGKFLLVEEAQNGVGLRLNQPAGHLEAGETLCDACSREVLEETGYTFLPDALTGIYHWRAKRNGTTYLRFTYIGSITGHDPHRKLDEGIVRAAWFTLEEIQEKQPMHRSPMVLQSIEDYLAGKRYPLDLLKSGAL</sequence>
<evidence type="ECO:0000256" key="1">
    <source>
        <dbReference type="ARBA" id="ARBA00001946"/>
    </source>
</evidence>
<evidence type="ECO:0000313" key="8">
    <source>
        <dbReference type="EMBL" id="SCZ84945.1"/>
    </source>
</evidence>
<keyword evidence="5 6" id="KW-0378">Hydrolase</keyword>
<dbReference type="GO" id="GO:0004787">
    <property type="term" value="F:thiamine diphosphate phosphatase activity"/>
    <property type="evidence" value="ECO:0007669"/>
    <property type="project" value="InterPro"/>
</dbReference>
<dbReference type="InterPro" id="IPR020084">
    <property type="entry name" value="NUDIX_hydrolase_CS"/>
</dbReference>
<accession>A0A1G5SCM3</accession>
<name>A0A1G5SCM3_9PROT</name>
<keyword evidence="6" id="KW-0460">Magnesium</keyword>
<dbReference type="PROSITE" id="PS00893">
    <property type="entry name" value="NUDIX_BOX"/>
    <property type="match status" value="1"/>
</dbReference>
<dbReference type="PROSITE" id="PS51462">
    <property type="entry name" value="NUDIX"/>
    <property type="match status" value="1"/>
</dbReference>
<protein>
    <recommendedName>
        <fullName evidence="4 6">Phosphatase NudJ</fullName>
        <ecNumber evidence="6">3.6.1.-</ecNumber>
    </recommendedName>
</protein>
<dbReference type="OrthoDB" id="8594221at2"/>
<dbReference type="CDD" id="cd03675">
    <property type="entry name" value="NUDIX_Hydrolase"/>
    <property type="match status" value="1"/>
</dbReference>
<dbReference type="GO" id="GO:0017110">
    <property type="term" value="F:nucleoside diphosphate phosphatase activity"/>
    <property type="evidence" value="ECO:0007669"/>
    <property type="project" value="InterPro"/>
</dbReference>
<comment type="similarity">
    <text evidence="2 6">Belongs to the Nudix hydrolase family. NudJ subfamily.</text>
</comment>